<protein>
    <submittedName>
        <fullName evidence="3">Uncharacterized protein</fullName>
    </submittedName>
</protein>
<dbReference type="EMBL" id="WVDC01000018">
    <property type="protein sequence ID" value="NKW44258.1"/>
    <property type="molecule type" value="Genomic_DNA"/>
</dbReference>
<feature type="transmembrane region" description="Helical" evidence="1">
    <location>
        <begin position="96"/>
        <end position="115"/>
    </location>
</feature>
<gene>
    <name evidence="2" type="ORF">GS441_10700</name>
    <name evidence="3" type="ORF">GS882_12950</name>
    <name evidence="4" type="ORF">GS947_22500</name>
</gene>
<keyword evidence="1" id="KW-0812">Transmembrane</keyword>
<dbReference type="AlphaFoldDB" id="A0A9Q4ZMA8"/>
<comment type="caution">
    <text evidence="3">The sequence shown here is derived from an EMBL/GenBank/DDBJ whole genome shotgun (WGS) entry which is preliminary data.</text>
</comment>
<feature type="transmembrane region" description="Helical" evidence="1">
    <location>
        <begin position="68"/>
        <end position="90"/>
    </location>
</feature>
<proteinExistence type="predicted"/>
<dbReference type="EMBL" id="WUXR01000005">
    <property type="protein sequence ID" value="MBM4565883.1"/>
    <property type="molecule type" value="Genomic_DNA"/>
</dbReference>
<reference evidence="2" key="1">
    <citation type="submission" date="2019-11" db="EMBL/GenBank/DDBJ databases">
        <title>Spread of Macrolides and rifampicin resistant Rhodococcus equi in clinical isolates in the USA.</title>
        <authorList>
            <person name="Alvarez-Narvaez S."/>
            <person name="Huber L."/>
            <person name="Cohen N.D."/>
            <person name="Slovis N."/>
            <person name="Greiter M."/>
            <person name="Giguere S."/>
            <person name="Hart K."/>
        </authorList>
    </citation>
    <scope>NUCLEOTIDE SEQUENCE</scope>
    <source>
        <strain evidence="2">Lh_17</strain>
    </source>
</reference>
<dbReference type="RefSeq" id="WP_139809687.1">
    <property type="nucleotide sequence ID" value="NZ_CP095477.1"/>
</dbReference>
<sequence length="124" mass="12899">MGVWFVVIVSAGVALAVAPASRTAGIVGASAVAAGVGFAVAGTSRTLRENRGLRVPWWGPPTNRPRKWDLLAGTGLPLVSYGAILVGRSVQTLPTVAFPLTALATLSLVLCAAQWRHNRRVVTS</sequence>
<evidence type="ECO:0000313" key="3">
    <source>
        <dbReference type="EMBL" id="NKT79012.1"/>
    </source>
</evidence>
<dbReference type="Proteomes" id="UP000608063">
    <property type="component" value="Unassembled WGS sequence"/>
</dbReference>
<dbReference type="EMBL" id="WVBC01000030">
    <property type="protein sequence ID" value="NKT79012.1"/>
    <property type="molecule type" value="Genomic_DNA"/>
</dbReference>
<keyword evidence="1" id="KW-1133">Transmembrane helix</keyword>
<evidence type="ECO:0000313" key="4">
    <source>
        <dbReference type="EMBL" id="NKW44258.1"/>
    </source>
</evidence>
<evidence type="ECO:0000313" key="5">
    <source>
        <dbReference type="Proteomes" id="UP000603463"/>
    </source>
</evidence>
<evidence type="ECO:0000313" key="2">
    <source>
        <dbReference type="EMBL" id="MBM4565883.1"/>
    </source>
</evidence>
<dbReference type="Proteomes" id="UP000808906">
    <property type="component" value="Unassembled WGS sequence"/>
</dbReference>
<dbReference type="Proteomes" id="UP000603463">
    <property type="component" value="Unassembled WGS sequence"/>
</dbReference>
<keyword evidence="1" id="KW-0472">Membrane</keyword>
<reference evidence="3" key="2">
    <citation type="journal article" date="2020" name="Environ. Microbiol.">
        <title>The novel and transferable erm(51) gene confers Macrolides, Lincosamides, and Streptogramins B (MLSB) resistance to clonal Rhodococcus equi in the environment.</title>
        <authorList>
            <person name="Huber L."/>
            <person name="Giguere S."/>
            <person name="Slovis N.M."/>
            <person name="Alvarez-Narvaez S."/>
            <person name="Hart K.A."/>
            <person name="Greiter M."/>
            <person name="Morris E.R.A."/>
            <person name="Cohen N.D."/>
        </authorList>
    </citation>
    <scope>NUCLEOTIDE SEQUENCE</scope>
    <source>
        <strain evidence="3">Lh_116_1</strain>
        <strain evidence="4">Lh_16_1</strain>
    </source>
</reference>
<evidence type="ECO:0000256" key="1">
    <source>
        <dbReference type="SAM" id="Phobius"/>
    </source>
</evidence>
<organism evidence="3 5">
    <name type="scientific">Rhodococcus hoagii</name>
    <name type="common">Corynebacterium equii</name>
    <dbReference type="NCBI Taxonomy" id="43767"/>
    <lineage>
        <taxon>Bacteria</taxon>
        <taxon>Bacillati</taxon>
        <taxon>Actinomycetota</taxon>
        <taxon>Actinomycetes</taxon>
        <taxon>Mycobacteriales</taxon>
        <taxon>Nocardiaceae</taxon>
        <taxon>Prescottella</taxon>
    </lineage>
</organism>
<name>A0A9Q4ZMA8_RHOHA</name>
<feature type="transmembrane region" description="Helical" evidence="1">
    <location>
        <begin position="26"/>
        <end position="47"/>
    </location>
</feature>
<accession>A0A9Q4ZMA8</accession>